<keyword evidence="4" id="KW-1185">Reference proteome</keyword>
<dbReference type="InterPro" id="IPR002528">
    <property type="entry name" value="MATE_fam"/>
</dbReference>
<protein>
    <submittedName>
        <fullName evidence="3">Uncharacterized protein</fullName>
    </submittedName>
</protein>
<keyword evidence="2" id="KW-0812">Transmembrane</keyword>
<comment type="caution">
    <text evidence="3">The sequence shown here is derived from an EMBL/GenBank/DDBJ whole genome shotgun (WGS) entry which is preliminary data.</text>
</comment>
<evidence type="ECO:0000313" key="4">
    <source>
        <dbReference type="Proteomes" id="UP000823775"/>
    </source>
</evidence>
<evidence type="ECO:0000256" key="1">
    <source>
        <dbReference type="ARBA" id="ARBA00010199"/>
    </source>
</evidence>
<dbReference type="EMBL" id="JACEIK010000008">
    <property type="protein sequence ID" value="MCD7446245.1"/>
    <property type="molecule type" value="Genomic_DNA"/>
</dbReference>
<reference evidence="3 4" key="1">
    <citation type="journal article" date="2021" name="BMC Genomics">
        <title>Datura genome reveals duplications of psychoactive alkaloid biosynthetic genes and high mutation rate following tissue culture.</title>
        <authorList>
            <person name="Rajewski A."/>
            <person name="Carter-House D."/>
            <person name="Stajich J."/>
            <person name="Litt A."/>
        </authorList>
    </citation>
    <scope>NUCLEOTIDE SEQUENCE [LARGE SCALE GENOMIC DNA]</scope>
    <source>
        <strain evidence="3">AR-01</strain>
    </source>
</reference>
<keyword evidence="2" id="KW-0472">Membrane</keyword>
<proteinExistence type="inferred from homology"/>
<feature type="transmembrane region" description="Helical" evidence="2">
    <location>
        <begin position="196"/>
        <end position="220"/>
    </location>
</feature>
<keyword evidence="2" id="KW-1133">Transmembrane helix</keyword>
<evidence type="ECO:0000313" key="3">
    <source>
        <dbReference type="EMBL" id="MCD7446245.1"/>
    </source>
</evidence>
<sequence length="277" mass="30729">MATAVAPEESEQLQHRISSVSLGLDGSWKPLLYLMLPFLLELTFMKCHSPMLFFQIPLRRSELRAWTGSVVEFRNLFRLAAPAIIVYLLNNVTSMSTQIFCGHLGNLELAAASLGNEGIQLLAYGIMLGMGSASRRHYVGRHMELTIAGLLPNPEVALDSLAVCNTILGWSVHDFCWVQCGSKCEGVAVGCGWQGFVAYVNVGCYYVVGIPLGVLLGFYFKLEAKGLWLGMFGGTAMQTLILIWATFRTNWEEEVEKAKNRLVKWQDSSKKPLLNES</sequence>
<accession>A0ABS8RHD7</accession>
<organism evidence="3 4">
    <name type="scientific">Datura stramonium</name>
    <name type="common">Jimsonweed</name>
    <name type="synonym">Common thornapple</name>
    <dbReference type="NCBI Taxonomy" id="4076"/>
    <lineage>
        <taxon>Eukaryota</taxon>
        <taxon>Viridiplantae</taxon>
        <taxon>Streptophyta</taxon>
        <taxon>Embryophyta</taxon>
        <taxon>Tracheophyta</taxon>
        <taxon>Spermatophyta</taxon>
        <taxon>Magnoliopsida</taxon>
        <taxon>eudicotyledons</taxon>
        <taxon>Gunneridae</taxon>
        <taxon>Pentapetalae</taxon>
        <taxon>asterids</taxon>
        <taxon>lamiids</taxon>
        <taxon>Solanales</taxon>
        <taxon>Solanaceae</taxon>
        <taxon>Solanoideae</taxon>
        <taxon>Datureae</taxon>
        <taxon>Datura</taxon>
    </lineage>
</organism>
<name>A0ABS8RHD7_DATST</name>
<dbReference type="Pfam" id="PF01554">
    <property type="entry name" value="MatE"/>
    <property type="match status" value="1"/>
</dbReference>
<evidence type="ECO:0000256" key="2">
    <source>
        <dbReference type="SAM" id="Phobius"/>
    </source>
</evidence>
<gene>
    <name evidence="3" type="ORF">HAX54_048443</name>
</gene>
<comment type="similarity">
    <text evidence="1">Belongs to the multi antimicrobial extrusion (MATE) (TC 2.A.66.1) family.</text>
</comment>
<dbReference type="PANTHER" id="PTHR11206">
    <property type="entry name" value="MULTIDRUG RESISTANCE PROTEIN"/>
    <property type="match status" value="1"/>
</dbReference>
<feature type="transmembrane region" description="Helical" evidence="2">
    <location>
        <begin position="226"/>
        <end position="247"/>
    </location>
</feature>
<dbReference type="Proteomes" id="UP000823775">
    <property type="component" value="Unassembled WGS sequence"/>
</dbReference>